<evidence type="ECO:0000256" key="5">
    <source>
        <dbReference type="ARBA" id="ARBA00023136"/>
    </source>
</evidence>
<feature type="transmembrane region" description="Helical" evidence="7">
    <location>
        <begin position="403"/>
        <end position="424"/>
    </location>
</feature>
<keyword evidence="3 7" id="KW-0812">Transmembrane</keyword>
<feature type="transmembrane region" description="Helical" evidence="7">
    <location>
        <begin position="96"/>
        <end position="118"/>
    </location>
</feature>
<feature type="transmembrane region" description="Helical" evidence="7">
    <location>
        <begin position="455"/>
        <end position="475"/>
    </location>
</feature>
<feature type="compositionally biased region" description="Basic and acidic residues" evidence="6">
    <location>
        <begin position="56"/>
        <end position="70"/>
    </location>
</feature>
<reference evidence="9" key="1">
    <citation type="journal article" date="2019" name="G3 (Bethesda)">
        <title>Genome Assemblies of Two Rare Opportunistic Yeast Pathogens: Diutina rugosa (syn. Candida rugosa) and Trichomonascus ciferrii (syn. Candida ciferrii).</title>
        <authorList>
            <person name="Mixao V."/>
            <person name="Saus E."/>
            <person name="Hansen A.P."/>
            <person name="Lass-Florl C."/>
            <person name="Gabaldon T."/>
        </authorList>
    </citation>
    <scope>NUCLEOTIDE SEQUENCE</scope>
    <source>
        <strain evidence="9">CBS 4856</strain>
    </source>
</reference>
<evidence type="ECO:0000313" key="9">
    <source>
        <dbReference type="EMBL" id="KAA8913339.1"/>
    </source>
</evidence>
<dbReference type="InterPro" id="IPR020846">
    <property type="entry name" value="MFS_dom"/>
</dbReference>
<evidence type="ECO:0000256" key="3">
    <source>
        <dbReference type="ARBA" id="ARBA00022692"/>
    </source>
</evidence>
<feature type="region of interest" description="Disordered" evidence="6">
    <location>
        <begin position="1"/>
        <end position="87"/>
    </location>
</feature>
<evidence type="ECO:0000256" key="4">
    <source>
        <dbReference type="ARBA" id="ARBA00022989"/>
    </source>
</evidence>
<feature type="domain" description="Major facilitator superfamily (MFS) profile" evidence="8">
    <location>
        <begin position="102"/>
        <end position="548"/>
    </location>
</feature>
<organism evidence="9 10">
    <name type="scientific">Trichomonascus ciferrii</name>
    <dbReference type="NCBI Taxonomy" id="44093"/>
    <lineage>
        <taxon>Eukaryota</taxon>
        <taxon>Fungi</taxon>
        <taxon>Dikarya</taxon>
        <taxon>Ascomycota</taxon>
        <taxon>Saccharomycotina</taxon>
        <taxon>Dipodascomycetes</taxon>
        <taxon>Dipodascales</taxon>
        <taxon>Trichomonascaceae</taxon>
        <taxon>Trichomonascus</taxon>
        <taxon>Trichomonascus ciferrii complex</taxon>
    </lineage>
</organism>
<feature type="transmembrane region" description="Helical" evidence="7">
    <location>
        <begin position="167"/>
        <end position="187"/>
    </location>
</feature>
<protein>
    <recommendedName>
        <fullName evidence="8">Major facilitator superfamily (MFS) profile domain-containing protein</fullName>
    </recommendedName>
</protein>
<keyword evidence="10" id="KW-1185">Reference proteome</keyword>
<proteinExistence type="predicted"/>
<feature type="transmembrane region" description="Helical" evidence="7">
    <location>
        <begin position="289"/>
        <end position="309"/>
    </location>
</feature>
<evidence type="ECO:0000256" key="7">
    <source>
        <dbReference type="SAM" id="Phobius"/>
    </source>
</evidence>
<dbReference type="GO" id="GO:0022857">
    <property type="term" value="F:transmembrane transporter activity"/>
    <property type="evidence" value="ECO:0007669"/>
    <property type="project" value="InterPro"/>
</dbReference>
<dbReference type="VEuPathDB" id="FungiDB:TRICI_003222"/>
<dbReference type="Gene3D" id="1.20.1720.10">
    <property type="entry name" value="Multidrug resistance protein D"/>
    <property type="match status" value="1"/>
</dbReference>
<accession>A0A642V3R1</accession>
<name>A0A642V3R1_9ASCO</name>
<dbReference type="AlphaFoldDB" id="A0A642V3R1"/>
<feature type="transmembrane region" description="Helical" evidence="7">
    <location>
        <begin position="525"/>
        <end position="544"/>
    </location>
</feature>
<feature type="compositionally biased region" description="Basic and acidic residues" evidence="6">
    <location>
        <begin position="556"/>
        <end position="566"/>
    </location>
</feature>
<dbReference type="PROSITE" id="PS50850">
    <property type="entry name" value="MFS"/>
    <property type="match status" value="1"/>
</dbReference>
<feature type="transmembrane region" description="Helical" evidence="7">
    <location>
        <begin position="258"/>
        <end position="277"/>
    </location>
</feature>
<keyword evidence="4 7" id="KW-1133">Transmembrane helix</keyword>
<evidence type="ECO:0000313" key="10">
    <source>
        <dbReference type="Proteomes" id="UP000761534"/>
    </source>
</evidence>
<dbReference type="Gene3D" id="1.20.1250.20">
    <property type="entry name" value="MFS general substrate transporter like domains"/>
    <property type="match status" value="1"/>
</dbReference>
<dbReference type="SUPFAM" id="SSF103473">
    <property type="entry name" value="MFS general substrate transporter"/>
    <property type="match status" value="1"/>
</dbReference>
<gene>
    <name evidence="9" type="ORF">TRICI_003222</name>
</gene>
<dbReference type="InterPro" id="IPR036259">
    <property type="entry name" value="MFS_trans_sf"/>
</dbReference>
<keyword evidence="2" id="KW-0813">Transport</keyword>
<evidence type="ECO:0000256" key="1">
    <source>
        <dbReference type="ARBA" id="ARBA00004141"/>
    </source>
</evidence>
<dbReference type="EMBL" id="SWFS01000230">
    <property type="protein sequence ID" value="KAA8913339.1"/>
    <property type="molecule type" value="Genomic_DNA"/>
</dbReference>
<sequence>MKEQPVNEVPVEEKESTDIALRGLDDFDTTYTPKESKKTIMTQSIDTKQDQLVSDKPSKPHLDAKLREEEQGGPGGSPPENGHDDLLDQKSSTARLIRATIALIVFAGAQILDVLNLTGLMFSEQPISQQYNISLDEASWVVSAYSLTLGSMIILGGRLGDFLGYRLIFMVGMSIMGLCSLVLAIVQNAYVLFVFRAIQGVGAAFTIPTSFALTAHTFEGKARELALALIGTAAAMGGIVGILVGGAFTETSIGYRGLMYLSFGLACFFTIAVYFVTKETQTDPVKAKQLDYPGAVILVCGTLLVIFGFTSAPGRWRSARVIAPIVIGGLLLLFFIYYEYRISYQKLKIQPLIPGYVWKFPNLTIVFFLGPLNFANLYVTLFALSNQLIVLRGETPLSTAVKFIPYGVGFAVACVIGGALFSVIPPKILLTVGPLLDIAGSAINAQVDQEIYWQYIFVSNILLSFGTGLFMSTFINTVVSSAPLDHQGIVSGVCMTGGQLGTAITLAISTSEIGDGFTRSNYQNAYYTLCAYAGLAVILTLIFIKPSAKKSPPSETADHTSIDLETKTPTTEASV</sequence>
<feature type="compositionally biased region" description="Basic and acidic residues" evidence="6">
    <location>
        <begin position="1"/>
        <end position="17"/>
    </location>
</feature>
<feature type="compositionally biased region" description="Polar residues" evidence="6">
    <location>
        <begin position="29"/>
        <end position="52"/>
    </location>
</feature>
<evidence type="ECO:0000259" key="8">
    <source>
        <dbReference type="PROSITE" id="PS50850"/>
    </source>
</evidence>
<feature type="transmembrane region" description="Helical" evidence="7">
    <location>
        <begin position="225"/>
        <end position="246"/>
    </location>
</feature>
<feature type="transmembrane region" description="Helical" evidence="7">
    <location>
        <begin position="360"/>
        <end position="383"/>
    </location>
</feature>
<keyword evidence="5 7" id="KW-0472">Membrane</keyword>
<dbReference type="InterPro" id="IPR011701">
    <property type="entry name" value="MFS"/>
</dbReference>
<evidence type="ECO:0000256" key="6">
    <source>
        <dbReference type="SAM" id="MobiDB-lite"/>
    </source>
</evidence>
<dbReference type="PANTHER" id="PTHR42718:SF9">
    <property type="entry name" value="MAJOR FACILITATOR SUPERFAMILY MULTIDRUG TRANSPORTER MFSC"/>
    <property type="match status" value="1"/>
</dbReference>
<dbReference type="GO" id="GO:0016020">
    <property type="term" value="C:membrane"/>
    <property type="evidence" value="ECO:0007669"/>
    <property type="project" value="UniProtKB-SubCell"/>
</dbReference>
<feature type="transmembrane region" description="Helical" evidence="7">
    <location>
        <begin position="321"/>
        <end position="340"/>
    </location>
</feature>
<dbReference type="Pfam" id="PF07690">
    <property type="entry name" value="MFS_1"/>
    <property type="match status" value="1"/>
</dbReference>
<dbReference type="PANTHER" id="PTHR42718">
    <property type="entry name" value="MAJOR FACILITATOR SUPERFAMILY MULTIDRUG TRANSPORTER MFSC"/>
    <property type="match status" value="1"/>
</dbReference>
<evidence type="ECO:0000256" key="2">
    <source>
        <dbReference type="ARBA" id="ARBA00022448"/>
    </source>
</evidence>
<feature type="region of interest" description="Disordered" evidence="6">
    <location>
        <begin position="548"/>
        <end position="575"/>
    </location>
</feature>
<dbReference type="OrthoDB" id="440755at2759"/>
<feature type="transmembrane region" description="Helical" evidence="7">
    <location>
        <begin position="138"/>
        <end position="155"/>
    </location>
</feature>
<dbReference type="Proteomes" id="UP000761534">
    <property type="component" value="Unassembled WGS sequence"/>
</dbReference>
<comment type="caution">
    <text evidence="9">The sequence shown here is derived from an EMBL/GenBank/DDBJ whole genome shotgun (WGS) entry which is preliminary data.</text>
</comment>
<comment type="subcellular location">
    <subcellularLocation>
        <location evidence="1">Membrane</location>
        <topology evidence="1">Multi-pass membrane protein</topology>
    </subcellularLocation>
</comment>